<feature type="domain" description="ABC transmembrane type-1" evidence="8">
    <location>
        <begin position="91"/>
        <end position="306"/>
    </location>
</feature>
<comment type="caution">
    <text evidence="9">The sequence shown here is derived from an EMBL/GenBank/DDBJ whole genome shotgun (WGS) entry which is preliminary data.</text>
</comment>
<feature type="transmembrane region" description="Helical" evidence="7">
    <location>
        <begin position="182"/>
        <end position="206"/>
    </location>
</feature>
<evidence type="ECO:0000256" key="1">
    <source>
        <dbReference type="ARBA" id="ARBA00004651"/>
    </source>
</evidence>
<gene>
    <name evidence="9" type="ORF">H9650_06170</name>
</gene>
<sequence length="319" mass="36437">MQLNETKLQEHVVIPKVSRFAKFKRNFMKSWQLYVFLLPALLYFLIFHYVPMYGLQIAFKNFMANQGIWGSPWVGFDHFTRFFNSYYFWRLIKNTILLSLYQLLLFPLPIILALSLNELKNGAFKKWAQTLTYAPHFISVVVVVGMIVIFLDPVNGLVNQIITLFGGDQIRFLDDAGWFRHIFVWSGVWQTLGWSSIIYLAALAGINPELHEAAEVDGASKFQRILHINLPGIFPTIIVLLILNIGSFMSVGFEKVLLLQNSLNSATSDVIQTYVYQAGLLEGQYSFAAAIGLFDSLINIALLITFNYVARKTSNNSLW</sequence>
<dbReference type="Proteomes" id="UP000640786">
    <property type="component" value="Unassembled WGS sequence"/>
</dbReference>
<accession>A0ABR8R7S9</accession>
<evidence type="ECO:0000313" key="9">
    <source>
        <dbReference type="EMBL" id="MBD7943700.1"/>
    </source>
</evidence>
<feature type="transmembrane region" description="Helical" evidence="7">
    <location>
        <begin position="131"/>
        <end position="151"/>
    </location>
</feature>
<evidence type="ECO:0000256" key="3">
    <source>
        <dbReference type="ARBA" id="ARBA00022475"/>
    </source>
</evidence>
<dbReference type="PANTHER" id="PTHR43227:SF11">
    <property type="entry name" value="BLL4140 PROTEIN"/>
    <property type="match status" value="1"/>
</dbReference>
<keyword evidence="2 7" id="KW-0813">Transport</keyword>
<dbReference type="InterPro" id="IPR000515">
    <property type="entry name" value="MetI-like"/>
</dbReference>
<reference evidence="9 10" key="1">
    <citation type="submission" date="2020-08" db="EMBL/GenBank/DDBJ databases">
        <title>A Genomic Blueprint of the Chicken Gut Microbiome.</title>
        <authorList>
            <person name="Gilroy R."/>
            <person name="Ravi A."/>
            <person name="Getino M."/>
            <person name="Pursley I."/>
            <person name="Horton D.L."/>
            <person name="Alikhan N.-F."/>
            <person name="Baker D."/>
            <person name="Gharbi K."/>
            <person name="Hall N."/>
            <person name="Watson M."/>
            <person name="Adriaenssens E.M."/>
            <person name="Foster-Nyarko E."/>
            <person name="Jarju S."/>
            <person name="Secka A."/>
            <person name="Antonio M."/>
            <person name="Oren A."/>
            <person name="Chaudhuri R."/>
            <person name="La Ragione R.M."/>
            <person name="Hildebrand F."/>
            <person name="Pallen M.J."/>
        </authorList>
    </citation>
    <scope>NUCLEOTIDE SEQUENCE [LARGE SCALE GENOMIC DNA]</scope>
    <source>
        <strain evidence="9 10">Sa2BUA9</strain>
    </source>
</reference>
<dbReference type="EMBL" id="JACSQO010000002">
    <property type="protein sequence ID" value="MBD7943700.1"/>
    <property type="molecule type" value="Genomic_DNA"/>
</dbReference>
<protein>
    <submittedName>
        <fullName evidence="9">Sugar ABC transporter permease</fullName>
    </submittedName>
</protein>
<dbReference type="PANTHER" id="PTHR43227">
    <property type="entry name" value="BLL4140 PROTEIN"/>
    <property type="match status" value="1"/>
</dbReference>
<dbReference type="CDD" id="cd06261">
    <property type="entry name" value="TM_PBP2"/>
    <property type="match status" value="1"/>
</dbReference>
<name>A0ABR8R7S9_9BACI</name>
<evidence type="ECO:0000256" key="7">
    <source>
        <dbReference type="RuleBase" id="RU363032"/>
    </source>
</evidence>
<comment type="similarity">
    <text evidence="7">Belongs to the binding-protein-dependent transport system permease family.</text>
</comment>
<evidence type="ECO:0000256" key="5">
    <source>
        <dbReference type="ARBA" id="ARBA00022989"/>
    </source>
</evidence>
<keyword evidence="4 7" id="KW-0812">Transmembrane</keyword>
<feature type="transmembrane region" description="Helical" evidence="7">
    <location>
        <begin position="226"/>
        <end position="249"/>
    </location>
</feature>
<keyword evidence="3" id="KW-1003">Cell membrane</keyword>
<evidence type="ECO:0000259" key="8">
    <source>
        <dbReference type="PROSITE" id="PS50928"/>
    </source>
</evidence>
<organism evidence="9 10">
    <name type="scientific">Psychrobacillus faecigallinarum</name>
    <dbReference type="NCBI Taxonomy" id="2762235"/>
    <lineage>
        <taxon>Bacteria</taxon>
        <taxon>Bacillati</taxon>
        <taxon>Bacillota</taxon>
        <taxon>Bacilli</taxon>
        <taxon>Bacillales</taxon>
        <taxon>Bacillaceae</taxon>
        <taxon>Psychrobacillus</taxon>
    </lineage>
</organism>
<evidence type="ECO:0000256" key="6">
    <source>
        <dbReference type="ARBA" id="ARBA00023136"/>
    </source>
</evidence>
<feature type="transmembrane region" description="Helical" evidence="7">
    <location>
        <begin position="96"/>
        <end position="119"/>
    </location>
</feature>
<feature type="transmembrane region" description="Helical" evidence="7">
    <location>
        <begin position="285"/>
        <end position="310"/>
    </location>
</feature>
<dbReference type="InterPro" id="IPR050809">
    <property type="entry name" value="UgpAE/MalFG_permease"/>
</dbReference>
<dbReference type="SUPFAM" id="SSF161098">
    <property type="entry name" value="MetI-like"/>
    <property type="match status" value="1"/>
</dbReference>
<evidence type="ECO:0000313" key="10">
    <source>
        <dbReference type="Proteomes" id="UP000640786"/>
    </source>
</evidence>
<evidence type="ECO:0000256" key="2">
    <source>
        <dbReference type="ARBA" id="ARBA00022448"/>
    </source>
</evidence>
<keyword evidence="6 7" id="KW-0472">Membrane</keyword>
<comment type="subcellular location">
    <subcellularLocation>
        <location evidence="1 7">Cell membrane</location>
        <topology evidence="1 7">Multi-pass membrane protein</topology>
    </subcellularLocation>
</comment>
<keyword evidence="10" id="KW-1185">Reference proteome</keyword>
<dbReference type="Pfam" id="PF00528">
    <property type="entry name" value="BPD_transp_1"/>
    <property type="match status" value="1"/>
</dbReference>
<dbReference type="InterPro" id="IPR035906">
    <property type="entry name" value="MetI-like_sf"/>
</dbReference>
<proteinExistence type="inferred from homology"/>
<evidence type="ECO:0000256" key="4">
    <source>
        <dbReference type="ARBA" id="ARBA00022692"/>
    </source>
</evidence>
<dbReference type="Gene3D" id="1.10.3720.10">
    <property type="entry name" value="MetI-like"/>
    <property type="match status" value="1"/>
</dbReference>
<dbReference type="RefSeq" id="WP_186318042.1">
    <property type="nucleotide sequence ID" value="NZ_JACSQO010000002.1"/>
</dbReference>
<keyword evidence="5 7" id="KW-1133">Transmembrane helix</keyword>
<dbReference type="PROSITE" id="PS50928">
    <property type="entry name" value="ABC_TM1"/>
    <property type="match status" value="1"/>
</dbReference>
<feature type="transmembrane region" description="Helical" evidence="7">
    <location>
        <begin position="31"/>
        <end position="50"/>
    </location>
</feature>